<dbReference type="CDD" id="cd04301">
    <property type="entry name" value="NAT_SF"/>
    <property type="match status" value="1"/>
</dbReference>
<dbReference type="GO" id="GO:0016747">
    <property type="term" value="F:acyltransferase activity, transferring groups other than amino-acyl groups"/>
    <property type="evidence" value="ECO:0007669"/>
    <property type="project" value="InterPro"/>
</dbReference>
<sequence>MPSIRPRTPADLPACVAALYDVHEGAGYPINWPADPGDWLTPLGAVGCWVVTVDDEPAGHVALTETGDRLLVERLFVDPSRTGGGLGRMLLDHCVTVAADRGSRAELEVADNCHAAIALYGRAGWTEAGRSAIEWGGTQASALIRFVAPSS</sequence>
<dbReference type="InterPro" id="IPR050832">
    <property type="entry name" value="Bact_Acetyltransf"/>
</dbReference>
<feature type="domain" description="N-acetyltransferase" evidence="3">
    <location>
        <begin position="2"/>
        <end position="148"/>
    </location>
</feature>
<dbReference type="SUPFAM" id="SSF55729">
    <property type="entry name" value="Acyl-CoA N-acyltransferases (Nat)"/>
    <property type="match status" value="1"/>
</dbReference>
<keyword evidence="2" id="KW-0012">Acyltransferase</keyword>
<dbReference type="Gene3D" id="3.40.630.30">
    <property type="match status" value="1"/>
</dbReference>
<evidence type="ECO:0000313" key="4">
    <source>
        <dbReference type="EMBL" id="TWD81444.1"/>
    </source>
</evidence>
<proteinExistence type="predicted"/>
<dbReference type="PROSITE" id="PS51186">
    <property type="entry name" value="GNAT"/>
    <property type="match status" value="1"/>
</dbReference>
<dbReference type="OrthoDB" id="3216107at2"/>
<reference evidence="4 5" key="1">
    <citation type="submission" date="2019-06" db="EMBL/GenBank/DDBJ databases">
        <title>Sequencing the genomes of 1000 actinobacteria strains.</title>
        <authorList>
            <person name="Klenk H.-P."/>
        </authorList>
    </citation>
    <scope>NUCLEOTIDE SEQUENCE [LARGE SCALE GENOMIC DNA]</scope>
    <source>
        <strain evidence="4 5">DSM 24683</strain>
    </source>
</reference>
<dbReference type="PANTHER" id="PTHR43877:SF2">
    <property type="entry name" value="AMINOALKYLPHOSPHONATE N-ACETYLTRANSFERASE-RELATED"/>
    <property type="match status" value="1"/>
</dbReference>
<evidence type="ECO:0000313" key="5">
    <source>
        <dbReference type="Proteomes" id="UP000318380"/>
    </source>
</evidence>
<gene>
    <name evidence="4" type="ORF">FB561_2560</name>
</gene>
<dbReference type="Pfam" id="PF00583">
    <property type="entry name" value="Acetyltransf_1"/>
    <property type="match status" value="1"/>
</dbReference>
<organism evidence="4 5">
    <name type="scientific">Kribbella amoyensis</name>
    <dbReference type="NCBI Taxonomy" id="996641"/>
    <lineage>
        <taxon>Bacteria</taxon>
        <taxon>Bacillati</taxon>
        <taxon>Actinomycetota</taxon>
        <taxon>Actinomycetes</taxon>
        <taxon>Propionibacteriales</taxon>
        <taxon>Kribbellaceae</taxon>
        <taxon>Kribbella</taxon>
    </lineage>
</organism>
<evidence type="ECO:0000259" key="3">
    <source>
        <dbReference type="PROSITE" id="PS51186"/>
    </source>
</evidence>
<dbReference type="RefSeq" id="WP_145806291.1">
    <property type="nucleotide sequence ID" value="NZ_VIVK01000001.1"/>
</dbReference>
<dbReference type="PANTHER" id="PTHR43877">
    <property type="entry name" value="AMINOALKYLPHOSPHONATE N-ACETYLTRANSFERASE-RELATED-RELATED"/>
    <property type="match status" value="1"/>
</dbReference>
<keyword evidence="5" id="KW-1185">Reference proteome</keyword>
<evidence type="ECO:0000256" key="1">
    <source>
        <dbReference type="ARBA" id="ARBA00022679"/>
    </source>
</evidence>
<protein>
    <submittedName>
        <fullName evidence="4">Acetyltransferase (GNAT) family protein</fullName>
    </submittedName>
</protein>
<dbReference type="AlphaFoldDB" id="A0A561BRD2"/>
<dbReference type="InterPro" id="IPR016181">
    <property type="entry name" value="Acyl_CoA_acyltransferase"/>
</dbReference>
<comment type="caution">
    <text evidence="4">The sequence shown here is derived from an EMBL/GenBank/DDBJ whole genome shotgun (WGS) entry which is preliminary data.</text>
</comment>
<evidence type="ECO:0000256" key="2">
    <source>
        <dbReference type="ARBA" id="ARBA00023315"/>
    </source>
</evidence>
<accession>A0A561BRD2</accession>
<dbReference type="EMBL" id="VIVK01000001">
    <property type="protein sequence ID" value="TWD81444.1"/>
    <property type="molecule type" value="Genomic_DNA"/>
</dbReference>
<dbReference type="Proteomes" id="UP000318380">
    <property type="component" value="Unassembled WGS sequence"/>
</dbReference>
<keyword evidence="1 4" id="KW-0808">Transferase</keyword>
<dbReference type="InterPro" id="IPR000182">
    <property type="entry name" value="GNAT_dom"/>
</dbReference>
<name>A0A561BRD2_9ACTN</name>